<dbReference type="Gene3D" id="3.40.50.620">
    <property type="entry name" value="HUPs"/>
    <property type="match status" value="1"/>
</dbReference>
<dbReference type="InterPro" id="IPR014729">
    <property type="entry name" value="Rossmann-like_a/b/a_fold"/>
</dbReference>
<evidence type="ECO:0000313" key="6">
    <source>
        <dbReference type="Proteomes" id="UP000661077"/>
    </source>
</evidence>
<evidence type="ECO:0000313" key="5">
    <source>
        <dbReference type="EMBL" id="MBM0107283.1"/>
    </source>
</evidence>
<keyword evidence="6" id="KW-1185">Reference proteome</keyword>
<dbReference type="SUPFAM" id="SSF52402">
    <property type="entry name" value="Adenine nucleotide alpha hydrolases-like"/>
    <property type="match status" value="1"/>
</dbReference>
<name>A0ABS1X244_9GAMM</name>
<comment type="caution">
    <text evidence="5">The sequence shown here is derived from an EMBL/GenBank/DDBJ whole genome shotgun (WGS) entry which is preliminary data.</text>
</comment>
<evidence type="ECO:0000259" key="4">
    <source>
        <dbReference type="Pfam" id="PF00733"/>
    </source>
</evidence>
<dbReference type="Gene3D" id="3.60.20.10">
    <property type="entry name" value="Glutamine Phosphoribosylpyrophosphate, subunit 1, domain 1"/>
    <property type="match status" value="1"/>
</dbReference>
<dbReference type="EMBL" id="JAEVLS010000005">
    <property type="protein sequence ID" value="MBM0107283.1"/>
    <property type="molecule type" value="Genomic_DNA"/>
</dbReference>
<gene>
    <name evidence="5" type="ORF">JM946_21305</name>
</gene>
<dbReference type="InterPro" id="IPR051786">
    <property type="entry name" value="ASN_synthetase/amidase"/>
</dbReference>
<dbReference type="PANTHER" id="PTHR43284:SF1">
    <property type="entry name" value="ASPARAGINE SYNTHETASE"/>
    <property type="match status" value="1"/>
</dbReference>
<evidence type="ECO:0000256" key="1">
    <source>
        <dbReference type="ARBA" id="ARBA00005187"/>
    </source>
</evidence>
<accession>A0ABS1X244</accession>
<dbReference type="SUPFAM" id="SSF56235">
    <property type="entry name" value="N-terminal nucleophile aminohydrolases (Ntn hydrolases)"/>
    <property type="match status" value="1"/>
</dbReference>
<proteinExistence type="predicted"/>
<sequence length="636" mass="71536">MYRYLAFVWNSRNLESARTVNALSTSAPATWNLAYEGTGIKLFRTDARRTASVYRLDRNGGVIFGKLFESHTEAEVPRQAQFDADEALRVVRSGGRRVVERYWGTYLAIVHDDAARKHHVFRDPTGTLPCYSTTYRGVDVFFADIEDALHCLPGPFSIDRDHLSRWLYSLSLAREATAIENVEPLPAGECLTLHEQARTRTRIWDPVAVASAPNFERPEEAELALRSAVQSTVNAWASCYRNITHRLSGGLDSSIVAGCLAHAPAKPQLTFCNLAIEDSDAQQQVHLLGMDRATIEKVRAIVSHGDERRYARLVAQRWGVPLVERKRSPELNMQRLSAIPLRLRPLMYFASMEMDDTRMEMVRNHGAEAFFSGQSGDTVFLATTQPVASIDYARRHGLRPALWRHLLASSTLSKESLWTVLQKTVSHGLLRRRYVSRFHTFWRTTLLNSELATQMAHSEQTLREAQHVATAALPPGTQMLANAIASTAYHEFVVHTRGLADDIDPLDAQPVWEVALRIPSYTSLKGATSRGLARHAFRDVLPEEIRKRTAKGSGSAFYQNVVHKHRGLLRDQLLDGHLVNDGYLDRRKLEECLALDDPSTQIVASTLLSYLAAEIWMQQWKQVGTATAARYRNAVS</sequence>
<dbReference type="InterPro" id="IPR029055">
    <property type="entry name" value="Ntn_hydrolases_N"/>
</dbReference>
<dbReference type="EC" id="6.3.5.4" evidence="2"/>
<dbReference type="RefSeq" id="WP_203169399.1">
    <property type="nucleotide sequence ID" value="NZ_JAEVLS010000005.1"/>
</dbReference>
<comment type="pathway">
    <text evidence="1">Amino-acid biosynthesis; L-asparagine biosynthesis; L-asparagine from L-aspartate (L-Gln route): step 1/1.</text>
</comment>
<evidence type="ECO:0000256" key="3">
    <source>
        <dbReference type="ARBA" id="ARBA00048741"/>
    </source>
</evidence>
<dbReference type="PANTHER" id="PTHR43284">
    <property type="entry name" value="ASPARAGINE SYNTHETASE (GLUTAMINE-HYDROLYZING)"/>
    <property type="match status" value="1"/>
</dbReference>
<evidence type="ECO:0000256" key="2">
    <source>
        <dbReference type="ARBA" id="ARBA00012737"/>
    </source>
</evidence>
<protein>
    <recommendedName>
        <fullName evidence="2">asparagine synthase (glutamine-hydrolyzing)</fullName>
        <ecNumber evidence="2">6.3.5.4</ecNumber>
    </recommendedName>
</protein>
<reference evidence="5 6" key="1">
    <citation type="journal article" date="2021" name="Int. J. Syst. Evol. Microbiol.">
        <title>Steroidobacter gossypii sp. nov., isolated from soil of cotton cropping field.</title>
        <authorList>
            <person name="Huang R."/>
            <person name="Yang S."/>
            <person name="Zhen C."/>
            <person name="Liu W."/>
        </authorList>
    </citation>
    <scope>NUCLEOTIDE SEQUENCE [LARGE SCALE GENOMIC DNA]</scope>
    <source>
        <strain evidence="5 6">S1-65</strain>
    </source>
</reference>
<feature type="domain" description="Asparagine synthetase" evidence="4">
    <location>
        <begin position="225"/>
        <end position="618"/>
    </location>
</feature>
<dbReference type="Proteomes" id="UP000661077">
    <property type="component" value="Unassembled WGS sequence"/>
</dbReference>
<organism evidence="5 6">
    <name type="scientific">Steroidobacter gossypii</name>
    <dbReference type="NCBI Taxonomy" id="2805490"/>
    <lineage>
        <taxon>Bacteria</taxon>
        <taxon>Pseudomonadati</taxon>
        <taxon>Pseudomonadota</taxon>
        <taxon>Gammaproteobacteria</taxon>
        <taxon>Steroidobacterales</taxon>
        <taxon>Steroidobacteraceae</taxon>
        <taxon>Steroidobacter</taxon>
    </lineage>
</organism>
<comment type="catalytic activity">
    <reaction evidence="3">
        <text>L-aspartate + L-glutamine + ATP + H2O = L-asparagine + L-glutamate + AMP + diphosphate + H(+)</text>
        <dbReference type="Rhea" id="RHEA:12228"/>
        <dbReference type="ChEBI" id="CHEBI:15377"/>
        <dbReference type="ChEBI" id="CHEBI:15378"/>
        <dbReference type="ChEBI" id="CHEBI:29985"/>
        <dbReference type="ChEBI" id="CHEBI:29991"/>
        <dbReference type="ChEBI" id="CHEBI:30616"/>
        <dbReference type="ChEBI" id="CHEBI:33019"/>
        <dbReference type="ChEBI" id="CHEBI:58048"/>
        <dbReference type="ChEBI" id="CHEBI:58359"/>
        <dbReference type="ChEBI" id="CHEBI:456215"/>
        <dbReference type="EC" id="6.3.5.4"/>
    </reaction>
</comment>
<dbReference type="Pfam" id="PF00733">
    <property type="entry name" value="Asn_synthase"/>
    <property type="match status" value="1"/>
</dbReference>
<dbReference type="InterPro" id="IPR001962">
    <property type="entry name" value="Asn_synthase"/>
</dbReference>